<gene>
    <name evidence="1" type="ORF">SAMN04489812_3327</name>
</gene>
<protein>
    <submittedName>
        <fullName evidence="1">Uncharacterized protein</fullName>
    </submittedName>
</protein>
<dbReference type="AlphaFoldDB" id="A0A1H1VSR6"/>
<accession>A0A1H1VSR6</accession>
<organism evidence="1 2">
    <name type="scientific">Microlunatus soli</name>
    <dbReference type="NCBI Taxonomy" id="630515"/>
    <lineage>
        <taxon>Bacteria</taxon>
        <taxon>Bacillati</taxon>
        <taxon>Actinomycetota</taxon>
        <taxon>Actinomycetes</taxon>
        <taxon>Propionibacteriales</taxon>
        <taxon>Propionibacteriaceae</taxon>
        <taxon>Microlunatus</taxon>
    </lineage>
</organism>
<dbReference type="RefSeq" id="WP_091526565.1">
    <property type="nucleotide sequence ID" value="NZ_LT629772.1"/>
</dbReference>
<dbReference type="Proteomes" id="UP000199103">
    <property type="component" value="Chromosome I"/>
</dbReference>
<reference evidence="1 2" key="1">
    <citation type="submission" date="2016-10" db="EMBL/GenBank/DDBJ databases">
        <authorList>
            <person name="de Groot N.N."/>
        </authorList>
    </citation>
    <scope>NUCLEOTIDE SEQUENCE [LARGE SCALE GENOMIC DNA]</scope>
    <source>
        <strain evidence="1 2">DSM 21800</strain>
    </source>
</reference>
<evidence type="ECO:0000313" key="2">
    <source>
        <dbReference type="Proteomes" id="UP000199103"/>
    </source>
</evidence>
<dbReference type="STRING" id="630515.SAMN04489812_3327"/>
<sequence length="132" mass="14093">MTIGNQFSVLRRQDGVDGELIGSGLLIQPRIVQLDGQAAALLRTTPHQADQLELRVDGVGASRAVQRIRPGLLSYAETSQIVAANVPGITLLPVDGDLVFLEIAADDDDDDDDDCVGDPWWCVVVCTSSCTC</sequence>
<proteinExistence type="predicted"/>
<keyword evidence="2" id="KW-1185">Reference proteome</keyword>
<evidence type="ECO:0000313" key="1">
    <source>
        <dbReference type="EMBL" id="SDS87521.1"/>
    </source>
</evidence>
<dbReference type="EMBL" id="LT629772">
    <property type="protein sequence ID" value="SDS87521.1"/>
    <property type="molecule type" value="Genomic_DNA"/>
</dbReference>
<name>A0A1H1VSR6_9ACTN</name>